<comment type="caution">
    <text evidence="1">The sequence shown here is derived from an EMBL/GenBank/DDBJ whole genome shotgun (WGS) entry which is preliminary data.</text>
</comment>
<gene>
    <name evidence="1" type="ORF">EBBID32_24350</name>
</gene>
<dbReference type="OrthoDB" id="7565577at2"/>
<dbReference type="RefSeq" id="WP_006957525.1">
    <property type="nucleotide sequence ID" value="NZ_CAVK010000121.1"/>
</dbReference>
<dbReference type="Gene3D" id="3.10.450.50">
    <property type="match status" value="1"/>
</dbReference>
<proteinExistence type="predicted"/>
<evidence type="ECO:0000313" key="1">
    <source>
        <dbReference type="EMBL" id="CCW18085.1"/>
    </source>
</evidence>
<keyword evidence="2" id="KW-1185">Reference proteome</keyword>
<accession>N1MLJ7</accession>
<dbReference type="SUPFAM" id="SSF54427">
    <property type="entry name" value="NTF2-like"/>
    <property type="match status" value="1"/>
</dbReference>
<reference evidence="1 2" key="1">
    <citation type="submission" date="2013-03" db="EMBL/GenBank/DDBJ databases">
        <authorList>
            <person name="Le V."/>
        </authorList>
    </citation>
    <scope>NUCLEOTIDE SEQUENCE [LARGE SCALE GENOMIC DNA]</scope>
    <source>
        <strain evidence="1 2">BiD32</strain>
    </source>
</reference>
<dbReference type="Proteomes" id="UP000013201">
    <property type="component" value="Unassembled WGS sequence"/>
</dbReference>
<evidence type="ECO:0000313" key="2">
    <source>
        <dbReference type="Proteomes" id="UP000013201"/>
    </source>
</evidence>
<organism evidence="1 2">
    <name type="scientific">Sphingobium indicum BiD32</name>
    <dbReference type="NCBI Taxonomy" id="1301087"/>
    <lineage>
        <taxon>Bacteria</taxon>
        <taxon>Pseudomonadati</taxon>
        <taxon>Pseudomonadota</taxon>
        <taxon>Alphaproteobacteria</taxon>
        <taxon>Sphingomonadales</taxon>
        <taxon>Sphingomonadaceae</taxon>
        <taxon>Sphingobium</taxon>
    </lineage>
</organism>
<protein>
    <recommendedName>
        <fullName evidence="3">SnoaL-like domain-containing protein</fullName>
    </recommendedName>
</protein>
<dbReference type="EMBL" id="CAVK010000121">
    <property type="protein sequence ID" value="CCW18085.1"/>
    <property type="molecule type" value="Genomic_DNA"/>
</dbReference>
<evidence type="ECO:0008006" key="3">
    <source>
        <dbReference type="Google" id="ProtNLM"/>
    </source>
</evidence>
<sequence>MNDKLTGRDSAALEYPELADTMHSIASQERAARMIEVNMGYARCFMNGDFHGMLDFLVDVPVFEMHPLGIRITGRDAVLERSRRLFPMASQNDTRTTQHHQIRASTAGEDVLIHEFSNVYDLQDGTQRRCYTIAVIPFEGDKMVGERVYTDQHLGRLRERLLGPDFLDRPDVTIL</sequence>
<name>N1MLJ7_9SPHN</name>
<reference evidence="2" key="2">
    <citation type="submission" date="2013-04" db="EMBL/GenBank/DDBJ databases">
        <title>Bisphenol A degrading Sphingobium sp. strain BiD32.</title>
        <authorList>
            <person name="Nielsen J.L."/>
            <person name="Zhou N.A."/>
            <person name="Kjeldal H."/>
        </authorList>
    </citation>
    <scope>NUCLEOTIDE SEQUENCE [LARGE SCALE GENOMIC DNA]</scope>
    <source>
        <strain evidence="2">BiD32</strain>
    </source>
</reference>
<dbReference type="AlphaFoldDB" id="N1MLJ7"/>
<dbReference type="InterPro" id="IPR032710">
    <property type="entry name" value="NTF2-like_dom_sf"/>
</dbReference>